<keyword evidence="2" id="KW-1185">Reference proteome</keyword>
<reference evidence="1 2" key="1">
    <citation type="submission" date="2023-06" db="EMBL/GenBank/DDBJ databases">
        <title>Pelomonas sp. PFR6 16S ribosomal RNA gene Genome sequencing and assembly.</title>
        <authorList>
            <person name="Woo H."/>
        </authorList>
    </citation>
    <scope>NUCLEOTIDE SEQUENCE [LARGE SCALE GENOMIC DNA]</scope>
    <source>
        <strain evidence="1 2">PFR6</strain>
    </source>
</reference>
<accession>A0ABT8DSC5</accession>
<proteinExistence type="predicted"/>
<organism evidence="1 2">
    <name type="scientific">Roseateles violae</name>
    <dbReference type="NCBI Taxonomy" id="3058042"/>
    <lineage>
        <taxon>Bacteria</taxon>
        <taxon>Pseudomonadati</taxon>
        <taxon>Pseudomonadota</taxon>
        <taxon>Betaproteobacteria</taxon>
        <taxon>Burkholderiales</taxon>
        <taxon>Sphaerotilaceae</taxon>
        <taxon>Roseateles</taxon>
    </lineage>
</organism>
<evidence type="ECO:0000313" key="1">
    <source>
        <dbReference type="EMBL" id="MDN3919819.1"/>
    </source>
</evidence>
<dbReference type="EMBL" id="JAUHHC010000002">
    <property type="protein sequence ID" value="MDN3919819.1"/>
    <property type="molecule type" value="Genomic_DNA"/>
</dbReference>
<evidence type="ECO:0000313" key="2">
    <source>
        <dbReference type="Proteomes" id="UP001228044"/>
    </source>
</evidence>
<dbReference type="Proteomes" id="UP001228044">
    <property type="component" value="Unassembled WGS sequence"/>
</dbReference>
<comment type="caution">
    <text evidence="1">The sequence shown here is derived from an EMBL/GenBank/DDBJ whole genome shotgun (WGS) entry which is preliminary data.</text>
</comment>
<protein>
    <submittedName>
        <fullName evidence="1">Uncharacterized protein</fullName>
    </submittedName>
</protein>
<name>A0ABT8DSC5_9BURK</name>
<sequence length="135" mass="14197">MHLSPSTTTEPSNPVSQQLEKPLLEVESCLNLLGEALLRRDTPAIEQHSAQLHQALAQAIASFSEAARSGNVPASLRNRLVQAGGRVAAQRESLARATAALDRAIDVLMPSESSGLYSALGKSERKSSLGGAIQA</sequence>
<gene>
    <name evidence="1" type="ORF">QWJ38_05930</name>
</gene>
<dbReference type="RefSeq" id="WP_290358145.1">
    <property type="nucleotide sequence ID" value="NZ_JAUHHC010000002.1"/>
</dbReference>